<evidence type="ECO:0000256" key="3">
    <source>
        <dbReference type="ARBA" id="ARBA00022989"/>
    </source>
</evidence>
<dbReference type="Gene3D" id="1.20.1070.10">
    <property type="entry name" value="Rhodopsin 7-helix transmembrane proteins"/>
    <property type="match status" value="1"/>
</dbReference>
<dbReference type="Proteomes" id="UP000515163">
    <property type="component" value="Unplaced"/>
</dbReference>
<feature type="transmembrane region" description="Helical" evidence="8">
    <location>
        <begin position="197"/>
        <end position="221"/>
    </location>
</feature>
<evidence type="ECO:0000256" key="5">
    <source>
        <dbReference type="ARBA" id="ARBA00023136"/>
    </source>
</evidence>
<keyword evidence="7" id="KW-0807">Transducer</keyword>
<dbReference type="AlphaFoldDB" id="A0A6P8JAD8"/>
<keyword evidence="4" id="KW-0297">G-protein coupled receptor</keyword>
<dbReference type="RefSeq" id="XP_031574713.1">
    <property type="nucleotide sequence ID" value="XM_031718853.1"/>
</dbReference>
<evidence type="ECO:0000256" key="4">
    <source>
        <dbReference type="ARBA" id="ARBA00023040"/>
    </source>
</evidence>
<dbReference type="PANTHER" id="PTHR45695">
    <property type="entry name" value="LEUCOKININ RECEPTOR-RELATED"/>
    <property type="match status" value="1"/>
</dbReference>
<dbReference type="GeneID" id="116308438"/>
<feature type="transmembrane region" description="Helical" evidence="8">
    <location>
        <begin position="33"/>
        <end position="55"/>
    </location>
</feature>
<feature type="transmembrane region" description="Helical" evidence="8">
    <location>
        <begin position="109"/>
        <end position="130"/>
    </location>
</feature>
<evidence type="ECO:0000313" key="10">
    <source>
        <dbReference type="Proteomes" id="UP000515163"/>
    </source>
</evidence>
<dbReference type="InterPro" id="IPR000276">
    <property type="entry name" value="GPCR_Rhodpsn"/>
</dbReference>
<dbReference type="FunCoup" id="A0A6P8JAD8">
    <property type="interactions" value="2156"/>
</dbReference>
<dbReference type="PRINTS" id="PR00237">
    <property type="entry name" value="GPCRRHODOPSN"/>
</dbReference>
<dbReference type="SMART" id="SM01381">
    <property type="entry name" value="7TM_GPCR_Srsx"/>
    <property type="match status" value="1"/>
</dbReference>
<dbReference type="InParanoid" id="A0A6P8JAD8"/>
<reference evidence="11" key="1">
    <citation type="submission" date="2025-08" db="UniProtKB">
        <authorList>
            <consortium name="RefSeq"/>
        </authorList>
    </citation>
    <scope>IDENTIFICATION</scope>
    <source>
        <tissue evidence="11">Tentacle</tissue>
    </source>
</reference>
<proteinExistence type="predicted"/>
<keyword evidence="3 8" id="KW-1133">Transmembrane helix</keyword>
<evidence type="ECO:0000256" key="2">
    <source>
        <dbReference type="ARBA" id="ARBA00022692"/>
    </source>
</evidence>
<dbReference type="InterPro" id="IPR017452">
    <property type="entry name" value="GPCR_Rhodpsn_7TM"/>
</dbReference>
<dbReference type="PANTHER" id="PTHR45695:SF9">
    <property type="entry name" value="LEUCOKININ RECEPTOR"/>
    <property type="match status" value="1"/>
</dbReference>
<keyword evidence="5 8" id="KW-0472">Membrane</keyword>
<evidence type="ECO:0000259" key="9">
    <source>
        <dbReference type="PROSITE" id="PS50262"/>
    </source>
</evidence>
<keyword evidence="2 8" id="KW-0812">Transmembrane</keyword>
<keyword evidence="10" id="KW-1185">Reference proteome</keyword>
<feature type="transmembrane region" description="Helical" evidence="8">
    <location>
        <begin position="151"/>
        <end position="171"/>
    </location>
</feature>
<protein>
    <submittedName>
        <fullName evidence="11">RYamide receptor-like</fullName>
    </submittedName>
</protein>
<comment type="subcellular location">
    <subcellularLocation>
        <location evidence="1">Membrane</location>
        <topology evidence="1">Multi-pass membrane protein</topology>
    </subcellularLocation>
</comment>
<dbReference type="KEGG" id="aten:116308438"/>
<evidence type="ECO:0000256" key="1">
    <source>
        <dbReference type="ARBA" id="ARBA00004141"/>
    </source>
</evidence>
<evidence type="ECO:0000313" key="11">
    <source>
        <dbReference type="RefSeq" id="XP_031574713.1"/>
    </source>
</evidence>
<feature type="transmembrane region" description="Helical" evidence="8">
    <location>
        <begin position="287"/>
        <end position="309"/>
    </location>
</feature>
<dbReference type="FunFam" id="1.20.1070.10:FF:000291">
    <property type="entry name" value="Predicted protein"/>
    <property type="match status" value="1"/>
</dbReference>
<feature type="domain" description="G-protein coupled receptors family 1 profile" evidence="9">
    <location>
        <begin position="46"/>
        <end position="306"/>
    </location>
</feature>
<feature type="transmembrane region" description="Helical" evidence="8">
    <location>
        <begin position="255"/>
        <end position="281"/>
    </location>
</feature>
<name>A0A6P8JAD8_ACTTE</name>
<sequence>MPAFNMSANGTIFQILEGGCFLNDALFIQIFRMIPYIIIIPLSILGNLLVIYIVYKDTSMRKTINYFIVNMSIADLVITIIYMPRVLTILLWGYIWLVSGPMANVLCKAVPFLYEVAVLSSILTVVAISLDRLFAVVWPLKKILTKTTCKVLMMLIWLVAMVSRWPIPYAVKLQIVKNDVYCFVYYDVVFSPGSDLLFYKVTLIIFYALPLTVISITYTAIMITLHRRKIPGSTPETTGQDLRIELLNRQVMRMVLVVVGSFVLCWLLYFITMVLRAIYLVDIPCDLFYMRLMLAHCNCAINPCLYVTLSENYRRGLMRIVKRVKGFCCMGSGRMPNERVVELGVSNTAMELTTNRGSSS</sequence>
<dbReference type="GO" id="GO:0005886">
    <property type="term" value="C:plasma membrane"/>
    <property type="evidence" value="ECO:0007669"/>
    <property type="project" value="TreeGrafter"/>
</dbReference>
<evidence type="ECO:0000256" key="6">
    <source>
        <dbReference type="ARBA" id="ARBA00023170"/>
    </source>
</evidence>
<feature type="transmembrane region" description="Helical" evidence="8">
    <location>
        <begin position="76"/>
        <end position="97"/>
    </location>
</feature>
<dbReference type="CDD" id="cd00637">
    <property type="entry name" value="7tm_classA_rhodopsin-like"/>
    <property type="match status" value="1"/>
</dbReference>
<evidence type="ECO:0000256" key="7">
    <source>
        <dbReference type="ARBA" id="ARBA00023224"/>
    </source>
</evidence>
<organism evidence="10 11">
    <name type="scientific">Actinia tenebrosa</name>
    <name type="common">Australian red waratah sea anemone</name>
    <dbReference type="NCBI Taxonomy" id="6105"/>
    <lineage>
        <taxon>Eukaryota</taxon>
        <taxon>Metazoa</taxon>
        <taxon>Cnidaria</taxon>
        <taxon>Anthozoa</taxon>
        <taxon>Hexacorallia</taxon>
        <taxon>Actiniaria</taxon>
        <taxon>Actiniidae</taxon>
        <taxon>Actinia</taxon>
    </lineage>
</organism>
<dbReference type="GO" id="GO:0004930">
    <property type="term" value="F:G protein-coupled receptor activity"/>
    <property type="evidence" value="ECO:0007669"/>
    <property type="project" value="UniProtKB-KW"/>
</dbReference>
<evidence type="ECO:0000256" key="8">
    <source>
        <dbReference type="SAM" id="Phobius"/>
    </source>
</evidence>
<dbReference type="Pfam" id="PF00001">
    <property type="entry name" value="7tm_1"/>
    <property type="match status" value="1"/>
</dbReference>
<gene>
    <name evidence="11" type="primary">LOC116308438</name>
</gene>
<dbReference type="PROSITE" id="PS50262">
    <property type="entry name" value="G_PROTEIN_RECEP_F1_2"/>
    <property type="match status" value="1"/>
</dbReference>
<dbReference type="OrthoDB" id="6076970at2759"/>
<dbReference type="SUPFAM" id="SSF81321">
    <property type="entry name" value="Family A G protein-coupled receptor-like"/>
    <property type="match status" value="1"/>
</dbReference>
<accession>A0A6P8JAD8</accession>
<keyword evidence="6" id="KW-0675">Receptor</keyword>